<dbReference type="InterPro" id="IPR011658">
    <property type="entry name" value="PA14_dom"/>
</dbReference>
<dbReference type="SUPFAM" id="SSF56988">
    <property type="entry name" value="Anthrax protective antigen"/>
    <property type="match status" value="1"/>
</dbReference>
<proteinExistence type="predicted"/>
<comment type="caution">
    <text evidence="2">The sequence shown here is derived from an EMBL/GenBank/DDBJ whole genome shotgun (WGS) entry which is preliminary data.</text>
</comment>
<dbReference type="SMART" id="SM00758">
    <property type="entry name" value="PA14"/>
    <property type="match status" value="1"/>
</dbReference>
<evidence type="ECO:0000313" key="2">
    <source>
        <dbReference type="EMBL" id="EKC80632.1"/>
    </source>
</evidence>
<name>K1U608_9ZZZZ</name>
<protein>
    <submittedName>
        <fullName evidence="2">Beta-hexosaminidase</fullName>
    </submittedName>
</protein>
<dbReference type="EMBL" id="AJWY01000824">
    <property type="protein sequence ID" value="EKC80632.1"/>
    <property type="molecule type" value="Genomic_DNA"/>
</dbReference>
<sequence>MKRIKGNYLKVDQLEWADAAWECANIEGLEQMKIQQKDDAATLRGANNYAAIAEGYINIPEDGVYYLSSRLEQVWIDNKLMISNEGDVKAGTNHDTSVALAKGLHPFKVVFLSNIVGGWPSWWSSLGIEMRKDSEQKFTPVDNSMFFRK</sequence>
<accession>K1U608</accession>
<gene>
    <name evidence="2" type="ORF">LEA_01179</name>
</gene>
<reference evidence="2" key="1">
    <citation type="journal article" date="2013" name="Environ. Microbiol.">
        <title>Microbiota from the distal guts of lean and obese adolescents exhibit partial functional redundancy besides clear differences in community structure.</title>
        <authorList>
            <person name="Ferrer M."/>
            <person name="Ruiz A."/>
            <person name="Lanza F."/>
            <person name="Haange S.B."/>
            <person name="Oberbach A."/>
            <person name="Till H."/>
            <person name="Bargiela R."/>
            <person name="Campoy C."/>
            <person name="Segura M.T."/>
            <person name="Richter M."/>
            <person name="von Bergen M."/>
            <person name="Seifert J."/>
            <person name="Suarez A."/>
        </authorList>
    </citation>
    <scope>NUCLEOTIDE SEQUENCE</scope>
</reference>
<feature type="domain" description="PA14" evidence="1">
    <location>
        <begin position="16"/>
        <end position="135"/>
    </location>
</feature>
<organism evidence="2">
    <name type="scientific">human gut metagenome</name>
    <dbReference type="NCBI Taxonomy" id="408170"/>
    <lineage>
        <taxon>unclassified sequences</taxon>
        <taxon>metagenomes</taxon>
        <taxon>organismal metagenomes</taxon>
    </lineage>
</organism>
<dbReference type="AlphaFoldDB" id="K1U608"/>
<dbReference type="Pfam" id="PF07691">
    <property type="entry name" value="PA14"/>
    <property type="match status" value="1"/>
</dbReference>
<evidence type="ECO:0000259" key="1">
    <source>
        <dbReference type="SMART" id="SM00758"/>
    </source>
</evidence>